<protein>
    <submittedName>
        <fullName evidence="1">Phage tail protein</fullName>
    </submittedName>
</protein>
<gene>
    <name evidence="1" type="ORF">QL112_012160</name>
</gene>
<evidence type="ECO:0000313" key="2">
    <source>
        <dbReference type="Proteomes" id="UP001300348"/>
    </source>
</evidence>
<dbReference type="InterPro" id="IPR010265">
    <property type="entry name" value="Phage_lambda_TipM"/>
</dbReference>
<dbReference type="Pfam" id="PF05939">
    <property type="entry name" value="Phage_min_tail"/>
    <property type="match status" value="1"/>
</dbReference>
<reference evidence="1 2" key="1">
    <citation type="journal article" date="2023" name="Access Microbiol">
        <title>The genome of a steinernematid-associated Pseudomonas piscis bacterium encodes the biosynthesis of insect toxins.</title>
        <authorList>
            <person name="Awori R.M."/>
            <person name="Hendre P."/>
            <person name="Amugune N.O."/>
        </authorList>
    </citation>
    <scope>NUCLEOTIDE SEQUENCE [LARGE SCALE GENOMIC DNA]</scope>
    <source>
        <strain evidence="1 2">97</strain>
    </source>
</reference>
<dbReference type="RefSeq" id="WP_189761101.1">
    <property type="nucleotide sequence ID" value="NZ_CAWPOC010000037.1"/>
</dbReference>
<keyword evidence="2" id="KW-1185">Reference proteome</keyword>
<dbReference type="GeneID" id="88856323"/>
<organism evidence="1 2">
    <name type="scientific">Xenorhabdus griffiniae</name>
    <dbReference type="NCBI Taxonomy" id="351672"/>
    <lineage>
        <taxon>Bacteria</taxon>
        <taxon>Pseudomonadati</taxon>
        <taxon>Pseudomonadota</taxon>
        <taxon>Gammaproteobacteria</taxon>
        <taxon>Enterobacterales</taxon>
        <taxon>Morganellaceae</taxon>
        <taxon>Xenorhabdus</taxon>
    </lineage>
</organism>
<dbReference type="Proteomes" id="UP001300348">
    <property type="component" value="Chromosome"/>
</dbReference>
<name>A0ABY9XDG5_9GAMM</name>
<evidence type="ECO:0000313" key="1">
    <source>
        <dbReference type="EMBL" id="WNH00631.1"/>
    </source>
</evidence>
<dbReference type="EMBL" id="CP133647">
    <property type="protein sequence ID" value="WNH00631.1"/>
    <property type="molecule type" value="Genomic_DNA"/>
</dbReference>
<sequence>MIKTFTWYPRVNPTEDITYKTRKVRFGDGYEQVSGDGINSRSQKWTLEFVGKESYIVAIRQFIDSHGGIKAFQWKPPLEPLGLYRCDEHKLTPIGGGNYTLSLVFIQAFKP</sequence>
<proteinExistence type="predicted"/>
<accession>A0ABY9XDG5</accession>